<dbReference type="FunFam" id="3.40.50.720:FF:000173">
    <property type="entry name" value="3-oxoacyl-[acyl-carrier protein] reductase"/>
    <property type="match status" value="1"/>
</dbReference>
<gene>
    <name evidence="9" type="ORF">ALO79_200132</name>
</gene>
<proteinExistence type="inferred from homology"/>
<name>A0A0P9QGA8_PSESX</name>
<evidence type="ECO:0000256" key="2">
    <source>
        <dbReference type="ARBA" id="ARBA00023002"/>
    </source>
</evidence>
<dbReference type="PRINTS" id="PR00081">
    <property type="entry name" value="GDHRDH"/>
</dbReference>
<dbReference type="Proteomes" id="UP000050381">
    <property type="component" value="Unassembled WGS sequence"/>
</dbReference>
<dbReference type="Gene3D" id="3.40.50.720">
    <property type="entry name" value="NAD(P)-binding Rossmann-like Domain"/>
    <property type="match status" value="1"/>
</dbReference>
<comment type="caution">
    <text evidence="9">The sequence shown here is derived from an EMBL/GenBank/DDBJ whole genome shotgun (WGS) entry which is preliminary data.</text>
</comment>
<evidence type="ECO:0000256" key="5">
    <source>
        <dbReference type="ARBA" id="ARBA00060518"/>
    </source>
</evidence>
<comment type="pathway">
    <text evidence="5">Aromatic compound metabolism; p-cumate degradation; acetaldehyde and pyruvate from p-cumate: step 2/7.</text>
</comment>
<keyword evidence="2" id="KW-0560">Oxidoreductase</keyword>
<evidence type="ECO:0000313" key="10">
    <source>
        <dbReference type="Proteomes" id="UP000050381"/>
    </source>
</evidence>
<dbReference type="SMART" id="SM00822">
    <property type="entry name" value="PKS_KR"/>
    <property type="match status" value="1"/>
</dbReference>
<dbReference type="RefSeq" id="WP_053192984.1">
    <property type="nucleotide sequence ID" value="NZ_LJQD01000194.1"/>
</dbReference>
<evidence type="ECO:0000256" key="6">
    <source>
        <dbReference type="ARBA" id="ARBA00066455"/>
    </source>
</evidence>
<evidence type="ECO:0000256" key="7">
    <source>
        <dbReference type="ARBA" id="ARBA00073443"/>
    </source>
</evidence>
<comment type="similarity">
    <text evidence="1">Belongs to the short-chain dehydrogenases/reductases (SDR) family.</text>
</comment>
<dbReference type="InterPro" id="IPR002347">
    <property type="entry name" value="SDR_fam"/>
</dbReference>
<feature type="domain" description="Ketoreductase" evidence="8">
    <location>
        <begin position="7"/>
        <end position="199"/>
    </location>
</feature>
<evidence type="ECO:0000256" key="3">
    <source>
        <dbReference type="ARBA" id="ARBA00042907"/>
    </source>
</evidence>
<evidence type="ECO:0000256" key="4">
    <source>
        <dbReference type="ARBA" id="ARBA00050226"/>
    </source>
</evidence>
<dbReference type="PANTHER" id="PTHR42879:SF2">
    <property type="entry name" value="3-OXOACYL-[ACYL-CARRIER-PROTEIN] REDUCTASE FABG"/>
    <property type="match status" value="1"/>
</dbReference>
<dbReference type="AlphaFoldDB" id="A0A0P9QGA8"/>
<dbReference type="InterPro" id="IPR050259">
    <property type="entry name" value="SDR"/>
</dbReference>
<dbReference type="EC" id="1.3.1.58" evidence="6"/>
<reference evidence="9 10" key="1">
    <citation type="submission" date="2015-09" db="EMBL/GenBank/DDBJ databases">
        <title>Genome announcement of multiple Pseudomonas syringae strains.</title>
        <authorList>
            <person name="Thakur S."/>
            <person name="Wang P.W."/>
            <person name="Gong Y."/>
            <person name="Weir B.S."/>
            <person name="Guttman D.S."/>
        </authorList>
    </citation>
    <scope>NUCLEOTIDE SEQUENCE [LARGE SCALE GENOMIC DNA]</scope>
    <source>
        <strain evidence="9 10">ICMP9419</strain>
    </source>
</reference>
<dbReference type="Pfam" id="PF13561">
    <property type="entry name" value="adh_short_C2"/>
    <property type="match status" value="1"/>
</dbReference>
<dbReference type="SUPFAM" id="SSF51735">
    <property type="entry name" value="NAD(P)-binding Rossmann-fold domains"/>
    <property type="match status" value="1"/>
</dbReference>
<sequence>MFKNLSGQVALVSGAGSEHGIGLAIARRLGDAGARLIITGSSDRIHDRVAQLGAAGYEVQGRTADLTQPAQVDELVIWAESLWGRIDILVNNAGMAIQGDAETFSEVATMSVETWNTAIARNLTTAFLLTRAVLPEMQNRRYGRIVQISSTTGTRVSNPGEAAYAAAKAGMVGMNMSLALEVAPYGITVNAVAPGWIATQSSTAEEMSAAQYVPVGRAGRPDEVAAAVAFLASPESSYITGEVLVVDGGNCLSENKSPRVDVPGFGKF</sequence>
<dbReference type="EMBL" id="LJQD01000194">
    <property type="protein sequence ID" value="KPW96983.1"/>
    <property type="molecule type" value="Genomic_DNA"/>
</dbReference>
<dbReference type="GO" id="GO:0018511">
    <property type="term" value="F:2,3-dihydroxy-2,3-dihydro-p-cumate dehydrogenase activity"/>
    <property type="evidence" value="ECO:0007669"/>
    <property type="project" value="UniProtKB-EC"/>
</dbReference>
<evidence type="ECO:0000259" key="8">
    <source>
        <dbReference type="SMART" id="SM00822"/>
    </source>
</evidence>
<dbReference type="InterPro" id="IPR057326">
    <property type="entry name" value="KR_dom"/>
</dbReference>
<dbReference type="PRINTS" id="PR00080">
    <property type="entry name" value="SDRFAMILY"/>
</dbReference>
<evidence type="ECO:0000256" key="1">
    <source>
        <dbReference type="ARBA" id="ARBA00006484"/>
    </source>
</evidence>
<comment type="catalytic activity">
    <reaction evidence="4">
        <text>(2R,3S)-2,3-dihydroxy-2,3-dihydro-p-cumate + NAD(+) = 2,3-dihydroxy-p-cumate + NADH + H(+)</text>
        <dbReference type="Rhea" id="RHEA:23772"/>
        <dbReference type="ChEBI" id="CHEBI:15378"/>
        <dbReference type="ChEBI" id="CHEBI:36647"/>
        <dbReference type="ChEBI" id="CHEBI:57540"/>
        <dbReference type="ChEBI" id="CHEBI:57945"/>
        <dbReference type="ChEBI" id="CHEBI:58420"/>
        <dbReference type="EC" id="1.3.1.58"/>
    </reaction>
</comment>
<accession>A0A0P9QGA8</accession>
<dbReference type="InterPro" id="IPR036291">
    <property type="entry name" value="NAD(P)-bd_dom_sf"/>
</dbReference>
<evidence type="ECO:0000313" key="9">
    <source>
        <dbReference type="EMBL" id="KPW96983.1"/>
    </source>
</evidence>
<dbReference type="PATRIC" id="fig|264450.4.peg.578"/>
<organism evidence="9 10">
    <name type="scientific">Pseudomonas syringae pv. castaneae</name>
    <dbReference type="NCBI Taxonomy" id="264450"/>
    <lineage>
        <taxon>Bacteria</taxon>
        <taxon>Pseudomonadati</taxon>
        <taxon>Pseudomonadota</taxon>
        <taxon>Gammaproteobacteria</taxon>
        <taxon>Pseudomonadales</taxon>
        <taxon>Pseudomonadaceae</taxon>
        <taxon>Pseudomonas</taxon>
        <taxon>Pseudomonas syringae</taxon>
    </lineage>
</organism>
<dbReference type="PANTHER" id="PTHR42879">
    <property type="entry name" value="3-OXOACYL-(ACYL-CARRIER-PROTEIN) REDUCTASE"/>
    <property type="match status" value="1"/>
</dbReference>
<protein>
    <recommendedName>
        <fullName evidence="7">2,3-dihydroxy-2,3-dihydro-p-cumate dehydrogenase</fullName>
        <ecNumber evidence="6">1.3.1.58</ecNumber>
    </recommendedName>
    <alternativeName>
        <fullName evidence="3">Biphenyl-2,3-dihydro-2,3-diol dehydrogenase</fullName>
    </alternativeName>
</protein>